<dbReference type="EMBL" id="JADNRY010000005">
    <property type="protein sequence ID" value="KAF9076819.1"/>
    <property type="molecule type" value="Genomic_DNA"/>
</dbReference>
<evidence type="ECO:0000256" key="1">
    <source>
        <dbReference type="SAM" id="MobiDB-lite"/>
    </source>
</evidence>
<reference evidence="2" key="1">
    <citation type="submission" date="2020-11" db="EMBL/GenBank/DDBJ databases">
        <authorList>
            <consortium name="DOE Joint Genome Institute"/>
            <person name="Ahrendt S."/>
            <person name="Riley R."/>
            <person name="Andreopoulos W."/>
            <person name="Labutti K."/>
            <person name="Pangilinan J."/>
            <person name="Ruiz-Duenas F.J."/>
            <person name="Barrasa J.M."/>
            <person name="Sanchez-Garcia M."/>
            <person name="Camarero S."/>
            <person name="Miyauchi S."/>
            <person name="Serrano A."/>
            <person name="Linde D."/>
            <person name="Babiker R."/>
            <person name="Drula E."/>
            <person name="Ayuso-Fernandez I."/>
            <person name="Pacheco R."/>
            <person name="Padilla G."/>
            <person name="Ferreira P."/>
            <person name="Barriuso J."/>
            <person name="Kellner H."/>
            <person name="Castanera R."/>
            <person name="Alfaro M."/>
            <person name="Ramirez L."/>
            <person name="Pisabarro A.G."/>
            <person name="Kuo A."/>
            <person name="Tritt A."/>
            <person name="Lipzen A."/>
            <person name="He G."/>
            <person name="Yan M."/>
            <person name="Ng V."/>
            <person name="Cullen D."/>
            <person name="Martin F."/>
            <person name="Rosso M.-N."/>
            <person name="Henrissat B."/>
            <person name="Hibbett D."/>
            <person name="Martinez A.T."/>
            <person name="Grigoriev I.V."/>
        </authorList>
    </citation>
    <scope>NUCLEOTIDE SEQUENCE</scope>
    <source>
        <strain evidence="2">AH 40177</strain>
    </source>
</reference>
<evidence type="ECO:0000313" key="3">
    <source>
        <dbReference type="Proteomes" id="UP000772434"/>
    </source>
</evidence>
<organism evidence="2 3">
    <name type="scientific">Rhodocollybia butyracea</name>
    <dbReference type="NCBI Taxonomy" id="206335"/>
    <lineage>
        <taxon>Eukaryota</taxon>
        <taxon>Fungi</taxon>
        <taxon>Dikarya</taxon>
        <taxon>Basidiomycota</taxon>
        <taxon>Agaricomycotina</taxon>
        <taxon>Agaricomycetes</taxon>
        <taxon>Agaricomycetidae</taxon>
        <taxon>Agaricales</taxon>
        <taxon>Marasmiineae</taxon>
        <taxon>Omphalotaceae</taxon>
        <taxon>Rhodocollybia</taxon>
    </lineage>
</organism>
<gene>
    <name evidence="2" type="ORF">BDP27DRAFT_1413966</name>
</gene>
<dbReference type="OrthoDB" id="3008099at2759"/>
<dbReference type="Proteomes" id="UP000772434">
    <property type="component" value="Unassembled WGS sequence"/>
</dbReference>
<keyword evidence="3" id="KW-1185">Reference proteome</keyword>
<comment type="caution">
    <text evidence="2">The sequence shown here is derived from an EMBL/GenBank/DDBJ whole genome shotgun (WGS) entry which is preliminary data.</text>
</comment>
<dbReference type="AlphaFoldDB" id="A0A9P5UF21"/>
<feature type="region of interest" description="Disordered" evidence="1">
    <location>
        <begin position="1"/>
        <end position="21"/>
    </location>
</feature>
<sequence>MNSLKIAKPCSARPETPSATSLNASPFADDLAFCDLHIGSICDIDLNNTPLLRTPLRPGSPLVLSPDNIDLSAFPMFDAEIGPTANSSVSLHPLFSRAKLRDRENMISPTALPADDMYDILLSPIAKRKTSNVSRTSTCRPPKIVKKNEGLTSIPEASSQLEPCSPCLPRQSQRCPLRLHNRSTVSNAIDYQVDELSNSFHPCPYDSYDHNKSSRPTLVPGFIQSLPPFRLPTTPLAAPIVISPATPSRCTTLLRSPFLIQKKERGHSSEMDI</sequence>
<evidence type="ECO:0000313" key="2">
    <source>
        <dbReference type="EMBL" id="KAF9076819.1"/>
    </source>
</evidence>
<name>A0A9P5UF21_9AGAR</name>
<proteinExistence type="predicted"/>
<protein>
    <submittedName>
        <fullName evidence="2">Uncharacterized protein</fullName>
    </submittedName>
</protein>
<accession>A0A9P5UF21</accession>